<evidence type="ECO:0000313" key="9">
    <source>
        <dbReference type="EMBL" id="AOW25981.1"/>
    </source>
</evidence>
<evidence type="ECO:0000256" key="3">
    <source>
        <dbReference type="ARBA" id="ARBA00022989"/>
    </source>
</evidence>
<dbReference type="EMBL" id="CP017623">
    <property type="protein sequence ID" value="AOW25981.1"/>
    <property type="molecule type" value="Genomic_DNA"/>
</dbReference>
<evidence type="ECO:0000256" key="6">
    <source>
        <dbReference type="SAM" id="Phobius"/>
    </source>
</evidence>
<feature type="transmembrane region" description="Helical" evidence="6">
    <location>
        <begin position="239"/>
        <end position="259"/>
    </location>
</feature>
<proteinExistence type="predicted"/>
<reference evidence="9 10" key="1">
    <citation type="journal article" date="2004" name="Proc. Natl. Acad. Sci. U.S.A.">
        <title>The diploid genome sequence of Candida albicans.</title>
        <authorList>
            <person name="Jones T."/>
            <person name="Federspiel N.A."/>
            <person name="Chibana H."/>
            <person name="Dungan J."/>
            <person name="Kalman S."/>
            <person name="Magee B.B."/>
            <person name="Newport G."/>
            <person name="Thorstenson Y.R."/>
            <person name="Agabian N."/>
            <person name="Magee P.T."/>
            <person name="Davis R.W."/>
            <person name="Scherer S."/>
        </authorList>
    </citation>
    <scope>NUCLEOTIDE SEQUENCE [LARGE SCALE GENOMIC DNA]</scope>
    <source>
        <strain evidence="10">SC5314 / ATCC MYA-2876</strain>
    </source>
</reference>
<evidence type="ECO:0000256" key="1">
    <source>
        <dbReference type="ARBA" id="ARBA00004141"/>
    </source>
</evidence>
<dbReference type="KEGG" id="cal:CAALFM_C103000WA"/>
<reference evidence="9 10" key="3">
    <citation type="journal article" date="2013" name="Genome Biol.">
        <title>Assembly of a phased diploid Candida albicans genome facilitates allele-specific measurements and provides a simple model for repeat and indel structure.</title>
        <authorList>
            <person name="Muzzey D."/>
            <person name="Schwartz K."/>
            <person name="Weissman J.S."/>
            <person name="Sherlock G."/>
        </authorList>
    </citation>
    <scope>NUCLEOTIDE SEQUENCE [LARGE SCALE GENOMIC DNA]</scope>
    <source>
        <strain evidence="10">SC5314 / ATCC MYA-2876</strain>
    </source>
</reference>
<keyword evidence="4 6" id="KW-0472">Membrane</keyword>
<keyword evidence="2 6" id="KW-0812">Transmembrane</keyword>
<dbReference type="PROSITE" id="PS50850">
    <property type="entry name" value="MFS"/>
    <property type="match status" value="1"/>
</dbReference>
<reference evidence="9 10" key="2">
    <citation type="journal article" date="2007" name="Genome Biol.">
        <title>Assembly of the Candida albicans genome into sixteen supercontigs aligned on the eight chromosomes.</title>
        <authorList>
            <person name="van het Hoog M."/>
            <person name="Rast T.J."/>
            <person name="Martchenko M."/>
            <person name="Grindle S."/>
            <person name="Dignard D."/>
            <person name="Hogues H."/>
            <person name="Cuomo C."/>
            <person name="Berriman M."/>
            <person name="Scherer S."/>
            <person name="Magee B.B."/>
            <person name="Whiteway M."/>
            <person name="Chibana H."/>
            <person name="Nantel A."/>
            <person name="Magee P.T."/>
        </authorList>
    </citation>
    <scope>GENOME REANNOTATION</scope>
    <source>
        <strain evidence="10">SC5314 / ATCC MYA-2876</strain>
    </source>
</reference>
<feature type="transmembrane region" description="Helical" evidence="6">
    <location>
        <begin position="447"/>
        <end position="468"/>
    </location>
</feature>
<dbReference type="VEuPathDB" id="FungiDB:C1_03000W_A"/>
<feature type="transmembrane region" description="Helical" evidence="6">
    <location>
        <begin position="209"/>
        <end position="233"/>
    </location>
</feature>
<dbReference type="AlphaFoldDB" id="A0A1D8PCW2"/>
<comment type="subcellular location">
    <subcellularLocation>
        <location evidence="1">Membrane</location>
        <topology evidence="1">Multi-pass membrane protein</topology>
    </subcellularLocation>
</comment>
<dbReference type="InParanoid" id="A0A1D8PCW2"/>
<dbReference type="InterPro" id="IPR011701">
    <property type="entry name" value="MFS"/>
</dbReference>
<dbReference type="GO" id="GO:0022857">
    <property type="term" value="F:transmembrane transporter activity"/>
    <property type="evidence" value="ECO:0000318"/>
    <property type="project" value="GO_Central"/>
</dbReference>
<feature type="transmembrane region" description="Helical" evidence="6">
    <location>
        <begin position="83"/>
        <end position="100"/>
    </location>
</feature>
<evidence type="ECO:0000256" key="5">
    <source>
        <dbReference type="SAM" id="MobiDB-lite"/>
    </source>
</evidence>
<keyword evidence="10" id="KW-1185">Reference proteome</keyword>
<feature type="region of interest" description="Disordered" evidence="5">
    <location>
        <begin position="306"/>
        <end position="328"/>
    </location>
</feature>
<dbReference type="InterPro" id="IPR036259">
    <property type="entry name" value="MFS_trans_sf"/>
</dbReference>
<feature type="domain" description="Major facilitator superfamily (MFS) profile" evidence="7">
    <location>
        <begin position="82"/>
        <end position="566"/>
    </location>
</feature>
<dbReference type="Proteomes" id="UP000000559">
    <property type="component" value="Chromosome 1"/>
</dbReference>
<feature type="compositionally biased region" description="Acidic residues" evidence="5">
    <location>
        <begin position="315"/>
        <end position="326"/>
    </location>
</feature>
<dbReference type="eggNOG" id="KOG0255">
    <property type="taxonomic scope" value="Eukaryota"/>
</dbReference>
<feature type="transmembrane region" description="Helical" evidence="6">
    <location>
        <begin position="409"/>
        <end position="435"/>
    </location>
</feature>
<dbReference type="STRING" id="237561.A0A1D8PCW2"/>
<dbReference type="Gene3D" id="1.20.1250.20">
    <property type="entry name" value="MFS general substrate transporter like domains"/>
    <property type="match status" value="1"/>
</dbReference>
<keyword evidence="3 6" id="KW-1133">Transmembrane helix</keyword>
<feature type="transmembrane region" description="Helical" evidence="6">
    <location>
        <begin position="480"/>
        <end position="502"/>
    </location>
</feature>
<dbReference type="InterPro" id="IPR020846">
    <property type="entry name" value="MFS_dom"/>
</dbReference>
<feature type="transmembrane region" description="Helical" evidence="6">
    <location>
        <begin position="151"/>
        <end position="169"/>
    </location>
</feature>
<dbReference type="Pfam" id="PF07690">
    <property type="entry name" value="MFS_1"/>
    <property type="match status" value="1"/>
</dbReference>
<dbReference type="GO" id="GO:0055085">
    <property type="term" value="P:transmembrane transport"/>
    <property type="evidence" value="ECO:0000318"/>
    <property type="project" value="GO_Central"/>
</dbReference>
<dbReference type="PANTHER" id="PTHR23502:SF34">
    <property type="entry name" value="PROTEIN HOL1"/>
    <property type="match status" value="1"/>
</dbReference>
<feature type="transmembrane region" description="Helical" evidence="6">
    <location>
        <begin position="514"/>
        <end position="538"/>
    </location>
</feature>
<feature type="transmembrane region" description="Helical" evidence="6">
    <location>
        <begin position="363"/>
        <end position="389"/>
    </location>
</feature>
<dbReference type="FunFam" id="1.20.1250.20:FF:000224">
    <property type="entry name" value="MFS transporter, putative"/>
    <property type="match status" value="1"/>
</dbReference>
<evidence type="ECO:0000313" key="10">
    <source>
        <dbReference type="Proteomes" id="UP000000559"/>
    </source>
</evidence>
<accession>A0A1D8PCW2</accession>
<evidence type="ECO:0000256" key="2">
    <source>
        <dbReference type="ARBA" id="ARBA00022692"/>
    </source>
</evidence>
<dbReference type="OrthoDB" id="5215911at2759"/>
<dbReference type="CDD" id="cd17323">
    <property type="entry name" value="MFS_Tpo1_MDR_like"/>
    <property type="match status" value="1"/>
</dbReference>
<evidence type="ECO:0000256" key="4">
    <source>
        <dbReference type="ARBA" id="ARBA00023136"/>
    </source>
</evidence>
<dbReference type="GeneID" id="3636838"/>
<dbReference type="RefSeq" id="XP_721489.2">
    <property type="nucleotide sequence ID" value="XM_716396.2"/>
</dbReference>
<protein>
    <submittedName>
        <fullName evidence="9">Hol1p</fullName>
    </submittedName>
</protein>
<name>A0A1D8PCW2_CANAL</name>
<dbReference type="PANTHER" id="PTHR23502">
    <property type="entry name" value="MAJOR FACILITATOR SUPERFAMILY"/>
    <property type="match status" value="1"/>
</dbReference>
<organism evidence="9 10">
    <name type="scientific">Candida albicans (strain SC5314 / ATCC MYA-2876)</name>
    <name type="common">Yeast</name>
    <dbReference type="NCBI Taxonomy" id="237561"/>
    <lineage>
        <taxon>Eukaryota</taxon>
        <taxon>Fungi</taxon>
        <taxon>Dikarya</taxon>
        <taxon>Ascomycota</taxon>
        <taxon>Saccharomycotina</taxon>
        <taxon>Pichiomycetes</taxon>
        <taxon>Debaryomycetaceae</taxon>
        <taxon>Candida/Lodderomyces clade</taxon>
        <taxon>Candida</taxon>
    </lineage>
</organism>
<sequence length="586" mass="65086">MTDLDFVVSPVQTKVEINDQNNEDFIPGTLNIYSLEVDSEDENVSHYDASSRPKVKTKGNIILFPQPSNSCNDPLNWSKWRKLSNFFIVIFITAFTAATSNDAGSIQDSLNEKYGISYDAMNTGAGVLFLGIGWGTFFLTPASSLYGRKITYFICIFLGLLGAVWFALVKSTSDSIWSQLFVGISESCAEAQVQLSLSELYFAHNLGSVLTSYIVATSVGTYLGPLIAAFIVQNIGFRWVGWIAAIISGALLFVIVFCLDETYFDRAKFTKPFITGIAPFDSSYSNGKSDSKNSIPEKQNSVNIESNVESKEVEQSDDDIANEGENDPPISYWKRTAMITPATNLKSTGFKQYINQLKLLLKVFLYPPVIYSGFCWGIQNALLTFYLTVEDDQYYDPPYSYGNIAVGLMNIPCLIGAIIGCFFAGTLSDYFTIYLAKRNKGIQEAEYRLWFLLPPAIIAPVGLILFAVGTDQVWSWVPTYIGLGFIGFGYGCAGDVSMSYLMDSYPNAVIETMTVVAVINNCIGCVFTFACSPFINALGNTKTFIILAVIEFVIMASACFFIYYGKRIRIWTKDWYLEFCEARDGL</sequence>
<dbReference type="GO" id="GO:0005886">
    <property type="term" value="C:plasma membrane"/>
    <property type="evidence" value="ECO:0000318"/>
    <property type="project" value="GO_Central"/>
</dbReference>
<evidence type="ECO:0000313" key="8">
    <source>
        <dbReference type="CGD" id="CAL0000182173"/>
    </source>
</evidence>
<dbReference type="SUPFAM" id="SSF103473">
    <property type="entry name" value="MFS general substrate transporter"/>
    <property type="match status" value="1"/>
</dbReference>
<feature type="transmembrane region" description="Helical" evidence="6">
    <location>
        <begin position="120"/>
        <end position="139"/>
    </location>
</feature>
<dbReference type="CGD" id="CAL0000182173">
    <property type="gene designation" value="HOL1"/>
</dbReference>
<feature type="transmembrane region" description="Helical" evidence="6">
    <location>
        <begin position="544"/>
        <end position="564"/>
    </location>
</feature>
<gene>
    <name evidence="8 9" type="primary">HOL1</name>
    <name evidence="9" type="ordered locus">CAALFM_C103000WA</name>
    <name evidence="8" type="ordered locus">orf19.10508</name>
</gene>
<evidence type="ECO:0000259" key="7">
    <source>
        <dbReference type="PROSITE" id="PS50850"/>
    </source>
</evidence>